<evidence type="ECO:0000313" key="2">
    <source>
        <dbReference type="Proteomes" id="UP001055879"/>
    </source>
</evidence>
<accession>A0ACB9BZL1</accession>
<reference evidence="1 2" key="2">
    <citation type="journal article" date="2022" name="Mol. Ecol. Resour.">
        <title>The genomes of chicory, endive, great burdock and yacon provide insights into Asteraceae paleo-polyploidization history and plant inulin production.</title>
        <authorList>
            <person name="Fan W."/>
            <person name="Wang S."/>
            <person name="Wang H."/>
            <person name="Wang A."/>
            <person name="Jiang F."/>
            <person name="Liu H."/>
            <person name="Zhao H."/>
            <person name="Xu D."/>
            <person name="Zhang Y."/>
        </authorList>
    </citation>
    <scope>NUCLEOTIDE SEQUENCE [LARGE SCALE GENOMIC DNA]</scope>
    <source>
        <strain evidence="2">cv. Niubang</strain>
    </source>
</reference>
<evidence type="ECO:0000313" key="1">
    <source>
        <dbReference type="EMBL" id="KAI3727451.1"/>
    </source>
</evidence>
<protein>
    <submittedName>
        <fullName evidence="1">Uncharacterized protein</fullName>
    </submittedName>
</protein>
<sequence length="155" mass="17303">MKRPFNTLTHAIHVFHCPDQVGIVAKISECIASRGGNILIPDIFVLQNKNVFYSRRTTICNQVLSGSFLKRYGKDAFNIHHGLLPSFKGGNPSRQQAFEAGVKLIGATSHFVTEELDGGPIIEQMVERISHKDNLLSFIQKSENLEPFEGNKIIL</sequence>
<dbReference type="EMBL" id="CM042051">
    <property type="protein sequence ID" value="KAI3727451.1"/>
    <property type="molecule type" value="Genomic_DNA"/>
</dbReference>
<proteinExistence type="predicted"/>
<name>A0ACB9BZL1_ARCLA</name>
<dbReference type="Proteomes" id="UP001055879">
    <property type="component" value="Linkage Group LG05"/>
</dbReference>
<keyword evidence="2" id="KW-1185">Reference proteome</keyword>
<comment type="caution">
    <text evidence="1">The sequence shown here is derived from an EMBL/GenBank/DDBJ whole genome shotgun (WGS) entry which is preliminary data.</text>
</comment>
<gene>
    <name evidence="1" type="ORF">L6452_16065</name>
</gene>
<reference evidence="2" key="1">
    <citation type="journal article" date="2022" name="Mol. Ecol. Resour.">
        <title>The genomes of chicory, endive, great burdock and yacon provide insights into Asteraceae palaeo-polyploidization history and plant inulin production.</title>
        <authorList>
            <person name="Fan W."/>
            <person name="Wang S."/>
            <person name="Wang H."/>
            <person name="Wang A."/>
            <person name="Jiang F."/>
            <person name="Liu H."/>
            <person name="Zhao H."/>
            <person name="Xu D."/>
            <person name="Zhang Y."/>
        </authorList>
    </citation>
    <scope>NUCLEOTIDE SEQUENCE [LARGE SCALE GENOMIC DNA]</scope>
    <source>
        <strain evidence="2">cv. Niubang</strain>
    </source>
</reference>
<organism evidence="1 2">
    <name type="scientific">Arctium lappa</name>
    <name type="common">Greater burdock</name>
    <name type="synonym">Lappa major</name>
    <dbReference type="NCBI Taxonomy" id="4217"/>
    <lineage>
        <taxon>Eukaryota</taxon>
        <taxon>Viridiplantae</taxon>
        <taxon>Streptophyta</taxon>
        <taxon>Embryophyta</taxon>
        <taxon>Tracheophyta</taxon>
        <taxon>Spermatophyta</taxon>
        <taxon>Magnoliopsida</taxon>
        <taxon>eudicotyledons</taxon>
        <taxon>Gunneridae</taxon>
        <taxon>Pentapetalae</taxon>
        <taxon>asterids</taxon>
        <taxon>campanulids</taxon>
        <taxon>Asterales</taxon>
        <taxon>Asteraceae</taxon>
        <taxon>Carduoideae</taxon>
        <taxon>Cardueae</taxon>
        <taxon>Arctiinae</taxon>
        <taxon>Arctium</taxon>
    </lineage>
</organism>